<dbReference type="AlphaFoldDB" id="A0A6J4MKH5"/>
<comment type="similarity">
    <text evidence="1">Belongs to the 5'(3')-deoxyribonucleotidase family.</text>
</comment>
<reference evidence="2" key="1">
    <citation type="submission" date="2020-02" db="EMBL/GenBank/DDBJ databases">
        <authorList>
            <person name="Meier V. D."/>
        </authorList>
    </citation>
    <scope>NUCLEOTIDE SEQUENCE</scope>
    <source>
        <strain evidence="2">AVDCRST_MAG68</strain>
    </source>
</reference>
<gene>
    <name evidence="2" type="ORF">AVDCRST_MAG68-4544</name>
</gene>
<dbReference type="GO" id="GO:0009264">
    <property type="term" value="P:deoxyribonucleotide catabolic process"/>
    <property type="evidence" value="ECO:0007669"/>
    <property type="project" value="InterPro"/>
</dbReference>
<evidence type="ECO:0000256" key="1">
    <source>
        <dbReference type="ARBA" id="ARBA00009589"/>
    </source>
</evidence>
<accession>A0A6J4MKH5</accession>
<proteinExistence type="inferred from homology"/>
<dbReference type="Gene3D" id="3.40.50.1000">
    <property type="entry name" value="HAD superfamily/HAD-like"/>
    <property type="match status" value="1"/>
</dbReference>
<sequence length="129" mass="14544">MTQAAAPSGLRIAVDLDGTICPIKRPDQSYADLEPLPGAADRLRELRAAGHRVIIITARNMATCQSNLGMVMKNVGKITLDWLERYGIEYDEIYFGKANAHIYIDDRAHRFTSWGEITPELLDDRARER</sequence>
<protein>
    <recommendedName>
        <fullName evidence="3">Capsular biosynthesis protein</fullName>
    </recommendedName>
</protein>
<evidence type="ECO:0008006" key="3">
    <source>
        <dbReference type="Google" id="ProtNLM"/>
    </source>
</evidence>
<dbReference type="EMBL" id="CADCTW010000207">
    <property type="protein sequence ID" value="CAA9362277.1"/>
    <property type="molecule type" value="Genomic_DNA"/>
</dbReference>
<dbReference type="GO" id="GO:0008253">
    <property type="term" value="F:5'-nucleotidase activity"/>
    <property type="evidence" value="ECO:0007669"/>
    <property type="project" value="InterPro"/>
</dbReference>
<dbReference type="InterPro" id="IPR036412">
    <property type="entry name" value="HAD-like_sf"/>
</dbReference>
<dbReference type="InterPro" id="IPR010708">
    <property type="entry name" value="5'(3')-deoxyribonucleotidase"/>
</dbReference>
<evidence type="ECO:0000313" key="2">
    <source>
        <dbReference type="EMBL" id="CAA9362277.1"/>
    </source>
</evidence>
<dbReference type="Pfam" id="PF06941">
    <property type="entry name" value="NT5C"/>
    <property type="match status" value="1"/>
</dbReference>
<name>A0A6J4MKH5_9BACT</name>
<dbReference type="SUPFAM" id="SSF56784">
    <property type="entry name" value="HAD-like"/>
    <property type="match status" value="1"/>
</dbReference>
<organism evidence="2">
    <name type="scientific">uncultured Gemmatimonadota bacterium</name>
    <dbReference type="NCBI Taxonomy" id="203437"/>
    <lineage>
        <taxon>Bacteria</taxon>
        <taxon>Pseudomonadati</taxon>
        <taxon>Gemmatimonadota</taxon>
        <taxon>environmental samples</taxon>
    </lineage>
</organism>
<dbReference type="InterPro" id="IPR023214">
    <property type="entry name" value="HAD_sf"/>
</dbReference>